<proteinExistence type="predicted"/>
<name>A0ABP8SHK8_9ACTN</name>
<comment type="caution">
    <text evidence="1">The sequence shown here is derived from an EMBL/GenBank/DDBJ whole genome shotgun (WGS) entry which is preliminary data.</text>
</comment>
<organism evidence="1 2">
    <name type="scientific">Micromonospora coerulea</name>
    <dbReference type="NCBI Taxonomy" id="47856"/>
    <lineage>
        <taxon>Bacteria</taxon>
        <taxon>Bacillati</taxon>
        <taxon>Actinomycetota</taxon>
        <taxon>Actinomycetes</taxon>
        <taxon>Micromonosporales</taxon>
        <taxon>Micromonosporaceae</taxon>
        <taxon>Micromonospora</taxon>
    </lineage>
</organism>
<evidence type="ECO:0000313" key="2">
    <source>
        <dbReference type="Proteomes" id="UP001500307"/>
    </source>
</evidence>
<sequence length="63" mass="7011">MHTGRARDRVFPVSARADLTLARCLPRQLRAQPSGEDQAVVLPELAATTKTNTIQRMPRIVKT</sequence>
<protein>
    <submittedName>
        <fullName evidence="1">Uncharacterized protein</fullName>
    </submittedName>
</protein>
<evidence type="ECO:0000313" key="1">
    <source>
        <dbReference type="EMBL" id="GAA4569451.1"/>
    </source>
</evidence>
<accession>A0ABP8SHK8</accession>
<dbReference type="EMBL" id="BAABGU010000012">
    <property type="protein sequence ID" value="GAA4569451.1"/>
    <property type="molecule type" value="Genomic_DNA"/>
</dbReference>
<reference evidence="2" key="1">
    <citation type="journal article" date="2019" name="Int. J. Syst. Evol. Microbiol.">
        <title>The Global Catalogue of Microorganisms (GCM) 10K type strain sequencing project: providing services to taxonomists for standard genome sequencing and annotation.</title>
        <authorList>
            <consortium name="The Broad Institute Genomics Platform"/>
            <consortium name="The Broad Institute Genome Sequencing Center for Infectious Disease"/>
            <person name="Wu L."/>
            <person name="Ma J."/>
        </authorList>
    </citation>
    <scope>NUCLEOTIDE SEQUENCE [LARGE SCALE GENOMIC DNA]</scope>
    <source>
        <strain evidence="2">JCM 3175</strain>
    </source>
</reference>
<dbReference type="Proteomes" id="UP001500307">
    <property type="component" value="Unassembled WGS sequence"/>
</dbReference>
<gene>
    <name evidence="1" type="ORF">GCM10023176_26050</name>
</gene>
<keyword evidence="2" id="KW-1185">Reference proteome</keyword>